<gene>
    <name evidence="10" type="ORF">EDD29_7328</name>
</gene>
<sequence length="367" mass="39158">MCVAICGLSLAMLRIDPHGRPRDLLPVNYVLAVLAALPLALRDRWPIGVLGAVMAVTTLHQLLPGGEMVVLPVQVAIYGVALRTDRLRGWLAGATAATWTILLIAVASHWDWETEFLGVFTGAGLAVALGDAIRNRRAYVAALVERAARAERTRDEVAARRVAEERMRIARELHDVVAHQLTLINAQAAVTLHLNEASGHAAEVLAHIKDDSREALTELRAIVGLLGSGEDESDTPRAPVPGIDRLDDLVKSFRRAGLAVDISTEGEPRQLPSAVNVSGYRIVQEALTNVRKHSRAAEAKVRLRYAPNALRITVEDDGPGDEPPGDGVGRGLLGMRERTAAVGGSITVGPVGGGGFKVDAELPLGVR</sequence>
<evidence type="ECO:0000256" key="1">
    <source>
        <dbReference type="ARBA" id="ARBA00000085"/>
    </source>
</evidence>
<keyword evidence="11" id="KW-1185">Reference proteome</keyword>
<dbReference type="EMBL" id="RJKE01000001">
    <property type="protein sequence ID" value="ROO89626.1"/>
    <property type="molecule type" value="Genomic_DNA"/>
</dbReference>
<name>A0A3N1D802_9ACTN</name>
<dbReference type="SMART" id="SM00387">
    <property type="entry name" value="HATPase_c"/>
    <property type="match status" value="1"/>
</dbReference>
<dbReference type="SUPFAM" id="SSF55874">
    <property type="entry name" value="ATPase domain of HSP90 chaperone/DNA topoisomerase II/histidine kinase"/>
    <property type="match status" value="1"/>
</dbReference>
<keyword evidence="8" id="KW-0902">Two-component regulatory system</keyword>
<dbReference type="Gene3D" id="3.30.565.10">
    <property type="entry name" value="Histidine kinase-like ATPase, C-terminal domain"/>
    <property type="match status" value="1"/>
</dbReference>
<evidence type="ECO:0000256" key="5">
    <source>
        <dbReference type="ARBA" id="ARBA00022741"/>
    </source>
</evidence>
<dbReference type="InterPro" id="IPR050482">
    <property type="entry name" value="Sensor_HK_TwoCompSys"/>
</dbReference>
<protein>
    <recommendedName>
        <fullName evidence="2">histidine kinase</fullName>
        <ecNumber evidence="2">2.7.13.3</ecNumber>
    </recommendedName>
</protein>
<keyword evidence="4" id="KW-0808">Transferase</keyword>
<keyword evidence="5" id="KW-0547">Nucleotide-binding</keyword>
<evidence type="ECO:0000256" key="2">
    <source>
        <dbReference type="ARBA" id="ARBA00012438"/>
    </source>
</evidence>
<evidence type="ECO:0000313" key="10">
    <source>
        <dbReference type="EMBL" id="ROO89626.1"/>
    </source>
</evidence>
<dbReference type="AlphaFoldDB" id="A0A3N1D802"/>
<dbReference type="Gene3D" id="1.20.5.1930">
    <property type="match status" value="1"/>
</dbReference>
<keyword evidence="6 10" id="KW-0418">Kinase</keyword>
<dbReference type="Proteomes" id="UP000272400">
    <property type="component" value="Unassembled WGS sequence"/>
</dbReference>
<comment type="catalytic activity">
    <reaction evidence="1">
        <text>ATP + protein L-histidine = ADP + protein N-phospho-L-histidine.</text>
        <dbReference type="EC" id="2.7.13.3"/>
    </reaction>
</comment>
<accession>A0A3N1D802</accession>
<evidence type="ECO:0000256" key="4">
    <source>
        <dbReference type="ARBA" id="ARBA00022679"/>
    </source>
</evidence>
<evidence type="ECO:0000256" key="7">
    <source>
        <dbReference type="ARBA" id="ARBA00022840"/>
    </source>
</evidence>
<organism evidence="10 11">
    <name type="scientific">Actinocorallia herbida</name>
    <dbReference type="NCBI Taxonomy" id="58109"/>
    <lineage>
        <taxon>Bacteria</taxon>
        <taxon>Bacillati</taxon>
        <taxon>Actinomycetota</taxon>
        <taxon>Actinomycetes</taxon>
        <taxon>Streptosporangiales</taxon>
        <taxon>Thermomonosporaceae</taxon>
        <taxon>Actinocorallia</taxon>
    </lineage>
</organism>
<dbReference type="Pfam" id="PF07730">
    <property type="entry name" value="HisKA_3"/>
    <property type="match status" value="1"/>
</dbReference>
<dbReference type="InterPro" id="IPR011712">
    <property type="entry name" value="Sig_transdc_His_kin_sub3_dim/P"/>
</dbReference>
<dbReference type="PANTHER" id="PTHR24421:SF10">
    <property type="entry name" value="NITRATE_NITRITE SENSOR PROTEIN NARQ"/>
    <property type="match status" value="1"/>
</dbReference>
<evidence type="ECO:0000256" key="8">
    <source>
        <dbReference type="ARBA" id="ARBA00023012"/>
    </source>
</evidence>
<dbReference type="GO" id="GO:0000155">
    <property type="term" value="F:phosphorelay sensor kinase activity"/>
    <property type="evidence" value="ECO:0007669"/>
    <property type="project" value="InterPro"/>
</dbReference>
<dbReference type="GO" id="GO:0016020">
    <property type="term" value="C:membrane"/>
    <property type="evidence" value="ECO:0007669"/>
    <property type="project" value="InterPro"/>
</dbReference>
<feature type="domain" description="Histidine kinase/HSP90-like ATPase" evidence="9">
    <location>
        <begin position="274"/>
        <end position="366"/>
    </location>
</feature>
<comment type="caution">
    <text evidence="10">The sequence shown here is derived from an EMBL/GenBank/DDBJ whole genome shotgun (WGS) entry which is preliminary data.</text>
</comment>
<dbReference type="InterPro" id="IPR003594">
    <property type="entry name" value="HATPase_dom"/>
</dbReference>
<dbReference type="GO" id="GO:0005524">
    <property type="term" value="F:ATP binding"/>
    <property type="evidence" value="ECO:0007669"/>
    <property type="project" value="UniProtKB-KW"/>
</dbReference>
<evidence type="ECO:0000256" key="3">
    <source>
        <dbReference type="ARBA" id="ARBA00022553"/>
    </source>
</evidence>
<dbReference type="Pfam" id="PF02518">
    <property type="entry name" value="HATPase_c"/>
    <property type="match status" value="1"/>
</dbReference>
<reference evidence="10 11" key="1">
    <citation type="submission" date="2018-11" db="EMBL/GenBank/DDBJ databases">
        <title>Sequencing the genomes of 1000 actinobacteria strains.</title>
        <authorList>
            <person name="Klenk H.-P."/>
        </authorList>
    </citation>
    <scope>NUCLEOTIDE SEQUENCE [LARGE SCALE GENOMIC DNA]</scope>
    <source>
        <strain evidence="10 11">DSM 44254</strain>
    </source>
</reference>
<dbReference type="InterPro" id="IPR036890">
    <property type="entry name" value="HATPase_C_sf"/>
</dbReference>
<dbReference type="EC" id="2.7.13.3" evidence="2"/>
<dbReference type="CDD" id="cd16917">
    <property type="entry name" value="HATPase_UhpB-NarQ-NarX-like"/>
    <property type="match status" value="1"/>
</dbReference>
<keyword evidence="7" id="KW-0067">ATP-binding</keyword>
<keyword evidence="3" id="KW-0597">Phosphoprotein</keyword>
<dbReference type="PANTHER" id="PTHR24421">
    <property type="entry name" value="NITRATE/NITRITE SENSOR PROTEIN NARX-RELATED"/>
    <property type="match status" value="1"/>
</dbReference>
<evidence type="ECO:0000313" key="11">
    <source>
        <dbReference type="Proteomes" id="UP000272400"/>
    </source>
</evidence>
<evidence type="ECO:0000256" key="6">
    <source>
        <dbReference type="ARBA" id="ARBA00022777"/>
    </source>
</evidence>
<dbReference type="GO" id="GO:0046983">
    <property type="term" value="F:protein dimerization activity"/>
    <property type="evidence" value="ECO:0007669"/>
    <property type="project" value="InterPro"/>
</dbReference>
<proteinExistence type="predicted"/>
<evidence type="ECO:0000259" key="9">
    <source>
        <dbReference type="SMART" id="SM00387"/>
    </source>
</evidence>